<keyword evidence="8" id="KW-0010">Activator</keyword>
<dbReference type="SUPFAM" id="SSF53155">
    <property type="entry name" value="Methylated DNA-protein cysteine methyltransferase domain"/>
    <property type="match status" value="1"/>
</dbReference>
<dbReference type="NCBIfam" id="NF011964">
    <property type="entry name" value="PRK15435.1"/>
    <property type="match status" value="1"/>
</dbReference>
<dbReference type="SUPFAM" id="SSF46689">
    <property type="entry name" value="Homeodomain-like"/>
    <property type="match status" value="1"/>
</dbReference>
<dbReference type="InterPro" id="IPR009057">
    <property type="entry name" value="Homeodomain-like_sf"/>
</dbReference>
<dbReference type="Pfam" id="PF02870">
    <property type="entry name" value="Methyltransf_1N"/>
    <property type="match status" value="1"/>
</dbReference>
<keyword evidence="16" id="KW-0238">DNA-binding</keyword>
<evidence type="ECO:0000259" key="15">
    <source>
        <dbReference type="PROSITE" id="PS01124"/>
    </source>
</evidence>
<dbReference type="SUPFAM" id="SSF46767">
    <property type="entry name" value="Methylated DNA-protein cysteine methyltransferase, C-terminal domain"/>
    <property type="match status" value="1"/>
</dbReference>
<comment type="catalytic activity">
    <reaction evidence="1 12">
        <text>a 4-O-methyl-thymidine in DNA + L-cysteinyl-[protein] = a thymidine in DNA + S-methyl-L-cysteinyl-[protein]</text>
        <dbReference type="Rhea" id="RHEA:53428"/>
        <dbReference type="Rhea" id="RHEA-COMP:10131"/>
        <dbReference type="Rhea" id="RHEA-COMP:10132"/>
        <dbReference type="Rhea" id="RHEA-COMP:13555"/>
        <dbReference type="Rhea" id="RHEA-COMP:13556"/>
        <dbReference type="ChEBI" id="CHEBI:29950"/>
        <dbReference type="ChEBI" id="CHEBI:82612"/>
        <dbReference type="ChEBI" id="CHEBI:137386"/>
        <dbReference type="ChEBI" id="CHEBI:137387"/>
        <dbReference type="EC" id="2.1.1.63"/>
    </reaction>
</comment>
<dbReference type="HAMAP" id="MF_00772">
    <property type="entry name" value="OGT"/>
    <property type="match status" value="1"/>
</dbReference>
<evidence type="ECO:0000256" key="6">
    <source>
        <dbReference type="ARBA" id="ARBA00022763"/>
    </source>
</evidence>
<comment type="subcellular location">
    <subcellularLocation>
        <location evidence="12">Cytoplasm</location>
    </subcellularLocation>
</comment>
<dbReference type="InterPro" id="IPR036217">
    <property type="entry name" value="MethylDNA_cys_MeTrfase_DNAb"/>
</dbReference>
<dbReference type="PROSITE" id="PS00374">
    <property type="entry name" value="MGMT"/>
    <property type="match status" value="1"/>
</dbReference>
<dbReference type="Gene3D" id="1.10.10.60">
    <property type="entry name" value="Homeodomain-like"/>
    <property type="match status" value="1"/>
</dbReference>
<dbReference type="FunFam" id="1.10.10.10:FF:000214">
    <property type="entry name" value="Methylated-DNA--protein-cysteine methyltransferase"/>
    <property type="match status" value="1"/>
</dbReference>
<name>A0A2T3WAT8_9DEIO</name>
<dbReference type="AlphaFoldDB" id="A0A2T3WAT8"/>
<keyword evidence="14" id="KW-0479">Metal-binding</keyword>
<dbReference type="OrthoDB" id="9802228at2"/>
<dbReference type="GO" id="GO:0032259">
    <property type="term" value="P:methylation"/>
    <property type="evidence" value="ECO:0007669"/>
    <property type="project" value="UniProtKB-KW"/>
</dbReference>
<dbReference type="PIRSF" id="PIRSF000409">
    <property type="entry name" value="Ada"/>
    <property type="match status" value="1"/>
</dbReference>
<dbReference type="InterPro" id="IPR036631">
    <property type="entry name" value="MGMT_N_sf"/>
</dbReference>
<keyword evidence="3 12" id="KW-0963">Cytoplasm</keyword>
<evidence type="ECO:0000256" key="3">
    <source>
        <dbReference type="ARBA" id="ARBA00022490"/>
    </source>
</evidence>
<evidence type="ECO:0000256" key="13">
    <source>
        <dbReference type="PIRSR" id="PIRSR000409-1"/>
    </source>
</evidence>
<dbReference type="Pfam" id="PF12833">
    <property type="entry name" value="HTH_18"/>
    <property type="match status" value="1"/>
</dbReference>
<feature type="active site" description="Nucleophile; methyl group acceptor" evidence="12">
    <location>
        <position position="317"/>
    </location>
</feature>
<proteinExistence type="inferred from homology"/>
<keyword evidence="4 12" id="KW-0489">Methyltransferase</keyword>
<comment type="similarity">
    <text evidence="2 12">Belongs to the MGMT family.</text>
</comment>
<comment type="catalytic activity">
    <reaction evidence="11 12">
        <text>a 6-O-methyl-2'-deoxyguanosine in DNA + L-cysteinyl-[protein] = S-methyl-L-cysteinyl-[protein] + a 2'-deoxyguanosine in DNA</text>
        <dbReference type="Rhea" id="RHEA:24000"/>
        <dbReference type="Rhea" id="RHEA-COMP:10131"/>
        <dbReference type="Rhea" id="RHEA-COMP:10132"/>
        <dbReference type="Rhea" id="RHEA-COMP:11367"/>
        <dbReference type="Rhea" id="RHEA-COMP:11368"/>
        <dbReference type="ChEBI" id="CHEBI:29950"/>
        <dbReference type="ChEBI" id="CHEBI:82612"/>
        <dbReference type="ChEBI" id="CHEBI:85445"/>
        <dbReference type="ChEBI" id="CHEBI:85448"/>
        <dbReference type="EC" id="2.1.1.63"/>
    </reaction>
</comment>
<keyword evidence="17" id="KW-1185">Reference proteome</keyword>
<dbReference type="InterPro" id="IPR008332">
    <property type="entry name" value="MethylG_MeTrfase_N"/>
</dbReference>
<keyword evidence="6 12" id="KW-0227">DNA damage</keyword>
<dbReference type="SUPFAM" id="SSF57884">
    <property type="entry name" value="Ada DNA repair protein, N-terminal domain (N-Ada 10)"/>
    <property type="match status" value="1"/>
</dbReference>
<dbReference type="PROSITE" id="PS01124">
    <property type="entry name" value="HTH_ARAC_FAMILY_2"/>
    <property type="match status" value="1"/>
</dbReference>
<evidence type="ECO:0000256" key="2">
    <source>
        <dbReference type="ARBA" id="ARBA00008711"/>
    </source>
</evidence>
<dbReference type="Gene3D" id="3.40.10.10">
    <property type="entry name" value="DNA Methylphosphotriester Repair Domain"/>
    <property type="match status" value="1"/>
</dbReference>
<dbReference type="RefSeq" id="WP_107136814.1">
    <property type="nucleotide sequence ID" value="NZ_PYSV01000003.1"/>
</dbReference>
<dbReference type="InterPro" id="IPR004026">
    <property type="entry name" value="Ada_DNA_repair_Zn-bd"/>
</dbReference>
<dbReference type="InterPro" id="IPR023546">
    <property type="entry name" value="MGMT"/>
</dbReference>
<dbReference type="Gene3D" id="3.30.160.70">
    <property type="entry name" value="Methylated DNA-protein cysteine methyltransferase domain"/>
    <property type="match status" value="1"/>
</dbReference>
<comment type="cofactor">
    <cofactor evidence="14">
        <name>Zn(2+)</name>
        <dbReference type="ChEBI" id="CHEBI:29105"/>
    </cofactor>
    <text evidence="14">Binds 1 zinc ion per subunit.</text>
</comment>
<comment type="miscellaneous">
    <text evidence="12">This enzyme catalyzes only one turnover and therefore is not strictly catalytic. According to one definition, an enzyme is a biocatalyst that acts repeatedly and over many reaction cycles.</text>
</comment>
<evidence type="ECO:0000256" key="5">
    <source>
        <dbReference type="ARBA" id="ARBA00022679"/>
    </source>
</evidence>
<evidence type="ECO:0000256" key="1">
    <source>
        <dbReference type="ARBA" id="ARBA00001286"/>
    </source>
</evidence>
<dbReference type="Gene3D" id="1.10.10.10">
    <property type="entry name" value="Winged helix-like DNA-binding domain superfamily/Winged helix DNA-binding domain"/>
    <property type="match status" value="1"/>
</dbReference>
<evidence type="ECO:0000256" key="11">
    <source>
        <dbReference type="ARBA" id="ARBA00049348"/>
    </source>
</evidence>
<dbReference type="Pfam" id="PF01035">
    <property type="entry name" value="DNA_binding_1"/>
    <property type="match status" value="1"/>
</dbReference>
<evidence type="ECO:0000256" key="9">
    <source>
        <dbReference type="ARBA" id="ARBA00023163"/>
    </source>
</evidence>
<dbReference type="PANTHER" id="PTHR10815">
    <property type="entry name" value="METHYLATED-DNA--PROTEIN-CYSTEINE METHYLTRANSFERASE"/>
    <property type="match status" value="1"/>
</dbReference>
<keyword evidence="14" id="KW-0862">Zinc</keyword>
<dbReference type="Pfam" id="PF02805">
    <property type="entry name" value="Ada_Zn_binding"/>
    <property type="match status" value="1"/>
</dbReference>
<feature type="binding site" evidence="14">
    <location>
        <position position="37"/>
    </location>
    <ligand>
        <name>Zn(2+)</name>
        <dbReference type="ChEBI" id="CHEBI:29105"/>
    </ligand>
</feature>
<dbReference type="NCBIfam" id="TIGR00589">
    <property type="entry name" value="ogt"/>
    <property type="match status" value="1"/>
</dbReference>
<feature type="binding site" evidence="14">
    <location>
        <position position="41"/>
    </location>
    <ligand>
        <name>Zn(2+)</name>
        <dbReference type="ChEBI" id="CHEBI:29105"/>
    </ligand>
</feature>
<evidence type="ECO:0000256" key="10">
    <source>
        <dbReference type="ARBA" id="ARBA00023204"/>
    </source>
</evidence>
<protein>
    <recommendedName>
        <fullName evidence="12">Methylated-DNA--protein-cysteine methyltransferase</fullName>
        <ecNumber evidence="12">2.1.1.63</ecNumber>
    </recommendedName>
    <alternativeName>
        <fullName evidence="12">6-O-methylguanine-DNA methyltransferase</fullName>
        <shortName evidence="12">MGMT</shortName>
    </alternativeName>
    <alternativeName>
        <fullName evidence="12">O-6-methylguanine-DNA-alkyltransferase</fullName>
    </alternativeName>
</protein>
<evidence type="ECO:0000256" key="12">
    <source>
        <dbReference type="HAMAP-Rule" id="MF_00772"/>
    </source>
</evidence>
<feature type="active site" description="Nucleophile; methyl group acceptor from either O6-methylguanine or O4-methylthymine" evidence="13">
    <location>
        <position position="317"/>
    </location>
</feature>
<dbReference type="InterPro" id="IPR035451">
    <property type="entry name" value="Ada-like_dom_sf"/>
</dbReference>
<dbReference type="GO" id="GO:0005737">
    <property type="term" value="C:cytoplasm"/>
    <property type="evidence" value="ECO:0007669"/>
    <property type="project" value="UniProtKB-SubCell"/>
</dbReference>
<dbReference type="Proteomes" id="UP000240317">
    <property type="component" value="Unassembled WGS sequence"/>
</dbReference>
<evidence type="ECO:0000256" key="14">
    <source>
        <dbReference type="PIRSR" id="PIRSR000409-3"/>
    </source>
</evidence>
<dbReference type="GO" id="GO:0006307">
    <property type="term" value="P:DNA alkylation repair"/>
    <property type="evidence" value="ECO:0007669"/>
    <property type="project" value="UniProtKB-UniRule"/>
</dbReference>
<dbReference type="GO" id="GO:0003908">
    <property type="term" value="F:methylated-DNA-[protein]-cysteine S-methyltransferase activity"/>
    <property type="evidence" value="ECO:0007669"/>
    <property type="project" value="UniProtKB-UniRule"/>
</dbReference>
<dbReference type="SMART" id="SM00342">
    <property type="entry name" value="HTH_ARAC"/>
    <property type="match status" value="1"/>
</dbReference>
<evidence type="ECO:0000313" key="16">
    <source>
        <dbReference type="EMBL" id="PTA68957.1"/>
    </source>
</evidence>
<dbReference type="InterPro" id="IPR014048">
    <property type="entry name" value="MethylDNA_cys_MeTrfase_DNA-bd"/>
</dbReference>
<feature type="active site" description="Nucleophile; methyl group acceptor from methylphosphotriester" evidence="13">
    <location>
        <position position="37"/>
    </location>
</feature>
<feature type="binding site" evidence="14">
    <location>
        <position position="71"/>
    </location>
    <ligand>
        <name>Zn(2+)</name>
        <dbReference type="ChEBI" id="CHEBI:29105"/>
    </ligand>
</feature>
<evidence type="ECO:0000256" key="8">
    <source>
        <dbReference type="ARBA" id="ARBA00023159"/>
    </source>
</evidence>
<dbReference type="CDD" id="cd06445">
    <property type="entry name" value="ATase"/>
    <property type="match status" value="1"/>
</dbReference>
<dbReference type="GO" id="GO:0043565">
    <property type="term" value="F:sequence-specific DNA binding"/>
    <property type="evidence" value="ECO:0007669"/>
    <property type="project" value="InterPro"/>
</dbReference>
<reference evidence="16 17" key="1">
    <citation type="submission" date="2018-03" db="EMBL/GenBank/DDBJ databases">
        <title>Draft genome of Deinococcus sp. OD32.</title>
        <authorList>
            <person name="Wang X.-P."/>
            <person name="Du Z.-J."/>
        </authorList>
    </citation>
    <scope>NUCLEOTIDE SEQUENCE [LARGE SCALE GENOMIC DNA]</scope>
    <source>
        <strain evidence="16 17">OD32</strain>
    </source>
</reference>
<dbReference type="GO" id="GO:0003700">
    <property type="term" value="F:DNA-binding transcription factor activity"/>
    <property type="evidence" value="ECO:0007669"/>
    <property type="project" value="InterPro"/>
</dbReference>
<gene>
    <name evidence="16" type="ORF">C8263_03915</name>
</gene>
<sequence length="350" mass="37030">MTHTNAPTDLQWQAVQSRSAAHDGQFYYGVRSTGIFCRPSCPSRRPKRENVAIFPSLEDAAAAGFRACRRCTPAHISAAQQAVAHAQHLLDTAEPTPSLVGLAAAVGLSPFHLQRVFKAATGVSLKQYAIAQRAARTKAHLQAGASVTAALYDGGHASPRTLYDPATDQLGMSPGQYRAGGEGQTITFAVTQSVLGPLLVAATQRGLVAVRFGEVSTLEAELRTEYPKATLKQDEAALAPYVDALATHLVGARPELALPLEPAGTAFQQRVWAALKTIPYGQTRSYAQVAQIIGQPQAVRAVAQACAANPVGLVVPCHRVLRSSGALGGYRWGTDRKRALLDREAAGPVA</sequence>
<evidence type="ECO:0000256" key="7">
    <source>
        <dbReference type="ARBA" id="ARBA00023015"/>
    </source>
</evidence>
<evidence type="ECO:0000256" key="4">
    <source>
        <dbReference type="ARBA" id="ARBA00022603"/>
    </source>
</evidence>
<feature type="domain" description="HTH araC/xylS-type" evidence="15">
    <location>
        <begin position="80"/>
        <end position="180"/>
    </location>
</feature>
<keyword evidence="9" id="KW-0804">Transcription</keyword>
<accession>A0A2T3WAT8</accession>
<comment type="caution">
    <text evidence="16">The sequence shown here is derived from an EMBL/GenBank/DDBJ whole genome shotgun (WGS) entry which is preliminary data.</text>
</comment>
<dbReference type="InterPro" id="IPR018060">
    <property type="entry name" value="HTH_AraC"/>
</dbReference>
<keyword evidence="5 12" id="KW-0808">Transferase</keyword>
<dbReference type="GO" id="GO:0008270">
    <property type="term" value="F:zinc ion binding"/>
    <property type="evidence" value="ECO:0007669"/>
    <property type="project" value="InterPro"/>
</dbReference>
<dbReference type="InterPro" id="IPR036388">
    <property type="entry name" value="WH-like_DNA-bd_sf"/>
</dbReference>
<dbReference type="PANTHER" id="PTHR10815:SF5">
    <property type="entry name" value="METHYLATED-DNA--PROTEIN-CYSTEINE METHYLTRANSFERASE"/>
    <property type="match status" value="1"/>
</dbReference>
<dbReference type="InterPro" id="IPR016221">
    <property type="entry name" value="Bifunct_regulatory_prot_Ada"/>
</dbReference>
<keyword evidence="7" id="KW-0805">Transcription regulation</keyword>
<evidence type="ECO:0000313" key="17">
    <source>
        <dbReference type="Proteomes" id="UP000240317"/>
    </source>
</evidence>
<feature type="binding site" evidence="14">
    <location>
        <position position="68"/>
    </location>
    <ligand>
        <name>Zn(2+)</name>
        <dbReference type="ChEBI" id="CHEBI:29105"/>
    </ligand>
</feature>
<dbReference type="InterPro" id="IPR001497">
    <property type="entry name" value="MethylDNA_cys_MeTrfase_AS"/>
</dbReference>
<keyword evidence="10 12" id="KW-0234">DNA repair</keyword>
<organism evidence="16 17">
    <name type="scientific">Deinococcus arcticus</name>
    <dbReference type="NCBI Taxonomy" id="2136176"/>
    <lineage>
        <taxon>Bacteria</taxon>
        <taxon>Thermotogati</taxon>
        <taxon>Deinococcota</taxon>
        <taxon>Deinococci</taxon>
        <taxon>Deinococcales</taxon>
        <taxon>Deinococcaceae</taxon>
        <taxon>Deinococcus</taxon>
    </lineage>
</organism>
<dbReference type="EMBL" id="PYSV01000003">
    <property type="protein sequence ID" value="PTA68957.1"/>
    <property type="molecule type" value="Genomic_DNA"/>
</dbReference>
<comment type="function">
    <text evidence="12">Involved in the cellular defense against the biological effects of O6-methylguanine (O6-MeG) and O4-methylthymine (O4-MeT) in DNA. Repairs the methylated nucleobase in DNA by stoichiometrically transferring the methyl group to a cysteine residue in the enzyme. This is a suicide reaction: the enzyme is irreversibly inactivated.</text>
</comment>
<dbReference type="EC" id="2.1.1.63" evidence="12"/>